<organism evidence="2">
    <name type="scientific">Ixodes ricinus</name>
    <name type="common">Common tick</name>
    <name type="synonym">Acarus ricinus</name>
    <dbReference type="NCBI Taxonomy" id="34613"/>
    <lineage>
        <taxon>Eukaryota</taxon>
        <taxon>Metazoa</taxon>
        <taxon>Ecdysozoa</taxon>
        <taxon>Arthropoda</taxon>
        <taxon>Chelicerata</taxon>
        <taxon>Arachnida</taxon>
        <taxon>Acari</taxon>
        <taxon>Parasitiformes</taxon>
        <taxon>Ixodida</taxon>
        <taxon>Ixodoidea</taxon>
        <taxon>Ixodidae</taxon>
        <taxon>Ixodinae</taxon>
        <taxon>Ixodes</taxon>
    </lineage>
</organism>
<accession>A0A6B0UQZ1</accession>
<dbReference type="EMBL" id="GIFC01010116">
    <property type="protein sequence ID" value="MXU92199.1"/>
    <property type="molecule type" value="Transcribed_RNA"/>
</dbReference>
<reference evidence="2" key="1">
    <citation type="submission" date="2019-12" db="EMBL/GenBank/DDBJ databases">
        <title>An insight into the sialome of adult female Ixodes ricinus ticks feeding for 6 days.</title>
        <authorList>
            <person name="Perner J."/>
            <person name="Ribeiro J.M.C."/>
        </authorList>
    </citation>
    <scope>NUCLEOTIDE SEQUENCE</scope>
    <source>
        <strain evidence="2">Semi-engorged</strain>
        <tissue evidence="2">Salivary glands</tissue>
    </source>
</reference>
<sequence length="130" mass="14198">MVWRIGSMGNWALAYSEFWFGVVGLRRSTSQIGRGLNFCREPPAARPRLSEERLLSAHPPDALPVGGGAVVPDRRRGAPSIRRVFPALQVDEKERLFPDAVSSGNTWSQGHPPAATEPNPRLEAADPSSQ</sequence>
<proteinExistence type="predicted"/>
<evidence type="ECO:0000313" key="2">
    <source>
        <dbReference type="EMBL" id="MXU92199.1"/>
    </source>
</evidence>
<name>A0A6B0UQZ1_IXORI</name>
<evidence type="ECO:0000256" key="1">
    <source>
        <dbReference type="SAM" id="MobiDB-lite"/>
    </source>
</evidence>
<feature type="region of interest" description="Disordered" evidence="1">
    <location>
        <begin position="99"/>
        <end position="130"/>
    </location>
</feature>
<protein>
    <submittedName>
        <fullName evidence="2">Uncharacterized protein</fullName>
    </submittedName>
</protein>
<dbReference type="AlphaFoldDB" id="A0A6B0UQZ1"/>